<dbReference type="EMBL" id="JBHSHL010000014">
    <property type="protein sequence ID" value="MFC4804264.1"/>
    <property type="molecule type" value="Genomic_DNA"/>
</dbReference>
<dbReference type="Pfam" id="PF01464">
    <property type="entry name" value="SLT"/>
    <property type="match status" value="1"/>
</dbReference>
<name>A0ABV9QK23_9FIRM</name>
<dbReference type="PANTHER" id="PTHR37423">
    <property type="entry name" value="SOLUBLE LYTIC MUREIN TRANSGLYCOSYLASE-RELATED"/>
    <property type="match status" value="1"/>
</dbReference>
<accession>A0ABV9QK23</accession>
<evidence type="ECO:0000259" key="1">
    <source>
        <dbReference type="Pfam" id="PF01464"/>
    </source>
</evidence>
<evidence type="ECO:0000313" key="3">
    <source>
        <dbReference type="Proteomes" id="UP001595916"/>
    </source>
</evidence>
<dbReference type="Gene3D" id="1.10.530.10">
    <property type="match status" value="1"/>
</dbReference>
<proteinExistence type="predicted"/>
<organism evidence="2 3">
    <name type="scientific">Filifactor villosus</name>
    <dbReference type="NCBI Taxonomy" id="29374"/>
    <lineage>
        <taxon>Bacteria</taxon>
        <taxon>Bacillati</taxon>
        <taxon>Bacillota</taxon>
        <taxon>Clostridia</taxon>
        <taxon>Peptostreptococcales</taxon>
        <taxon>Filifactoraceae</taxon>
        <taxon>Filifactor</taxon>
    </lineage>
</organism>
<dbReference type="RefSeq" id="WP_379787768.1">
    <property type="nucleotide sequence ID" value="NZ_JBHSHL010000014.1"/>
</dbReference>
<keyword evidence="3" id="KW-1185">Reference proteome</keyword>
<dbReference type="Proteomes" id="UP001595916">
    <property type="component" value="Unassembled WGS sequence"/>
</dbReference>
<comment type="caution">
    <text evidence="2">The sequence shown here is derived from an EMBL/GenBank/DDBJ whole genome shotgun (WGS) entry which is preliminary data.</text>
</comment>
<dbReference type="SUPFAM" id="SSF53955">
    <property type="entry name" value="Lysozyme-like"/>
    <property type="match status" value="1"/>
</dbReference>
<sequence>MKRVLGTIMLFLAIFFLIWMFSPQKYLLYPRKYSTYVQRYSQLYRVDENLIYAVIKAESGFFPYATSSKKARGLMQITEPTLEWIKTKIDVDSDNLYDVETNIRLGTWYLSNLSERFGDTDLVIIAYNAGPSKTQEWIREGRISLDRSTPWDIPYPETKNYIVKVKNNYENYNRYYKK</sequence>
<dbReference type="InterPro" id="IPR008258">
    <property type="entry name" value="Transglycosylase_SLT_dom_1"/>
</dbReference>
<dbReference type="CDD" id="cd16896">
    <property type="entry name" value="LT_Slt70-like"/>
    <property type="match status" value="1"/>
</dbReference>
<reference evidence="3" key="1">
    <citation type="journal article" date="2019" name="Int. J. Syst. Evol. Microbiol.">
        <title>The Global Catalogue of Microorganisms (GCM) 10K type strain sequencing project: providing services to taxonomists for standard genome sequencing and annotation.</title>
        <authorList>
            <consortium name="The Broad Institute Genomics Platform"/>
            <consortium name="The Broad Institute Genome Sequencing Center for Infectious Disease"/>
            <person name="Wu L."/>
            <person name="Ma J."/>
        </authorList>
    </citation>
    <scope>NUCLEOTIDE SEQUENCE [LARGE SCALE GENOMIC DNA]</scope>
    <source>
        <strain evidence="3">CCUG 46385</strain>
    </source>
</reference>
<dbReference type="PANTHER" id="PTHR37423:SF2">
    <property type="entry name" value="MEMBRANE-BOUND LYTIC MUREIN TRANSGLYCOSYLASE C"/>
    <property type="match status" value="1"/>
</dbReference>
<evidence type="ECO:0000313" key="2">
    <source>
        <dbReference type="EMBL" id="MFC4804264.1"/>
    </source>
</evidence>
<feature type="domain" description="Transglycosylase SLT" evidence="1">
    <location>
        <begin position="36"/>
        <end position="140"/>
    </location>
</feature>
<gene>
    <name evidence="2" type="ORF">ACFO4R_04135</name>
</gene>
<protein>
    <submittedName>
        <fullName evidence="2">Lytic transglycosylase domain-containing protein</fullName>
    </submittedName>
</protein>
<dbReference type="InterPro" id="IPR023346">
    <property type="entry name" value="Lysozyme-like_dom_sf"/>
</dbReference>